<keyword evidence="3" id="KW-0119">Carbohydrate metabolism</keyword>
<feature type="domain" description="HTH dtxR-type" evidence="4">
    <location>
        <begin position="19"/>
        <end position="62"/>
    </location>
</feature>
<evidence type="ECO:0000256" key="1">
    <source>
        <dbReference type="ARBA" id="ARBA00002486"/>
    </source>
</evidence>
<evidence type="ECO:0000259" key="4">
    <source>
        <dbReference type="Pfam" id="PF01325"/>
    </source>
</evidence>
<dbReference type="SUPFAM" id="SSF53067">
    <property type="entry name" value="Actin-like ATPase domain"/>
    <property type="match status" value="1"/>
</dbReference>
<dbReference type="PANTHER" id="PTHR18964:SF149">
    <property type="entry name" value="BIFUNCTIONAL UDP-N-ACETYLGLUCOSAMINE 2-EPIMERASE_N-ACETYLMANNOSAMINE KINASE"/>
    <property type="match status" value="1"/>
</dbReference>
<organism evidence="5 6">
    <name type="scientific">Dorea hominis</name>
    <dbReference type="NCBI Taxonomy" id="2763040"/>
    <lineage>
        <taxon>Bacteria</taxon>
        <taxon>Bacillati</taxon>
        <taxon>Bacillota</taxon>
        <taxon>Clostridia</taxon>
        <taxon>Lachnospirales</taxon>
        <taxon>Lachnospiraceae</taxon>
        <taxon>Dorea</taxon>
    </lineage>
</organism>
<reference evidence="5 6" key="1">
    <citation type="submission" date="2020-08" db="EMBL/GenBank/DDBJ databases">
        <title>Genome public.</title>
        <authorList>
            <person name="Liu C."/>
            <person name="Sun Q."/>
        </authorList>
    </citation>
    <scope>NUCLEOTIDE SEQUENCE [LARGE SCALE GENOMIC DNA]</scope>
    <source>
        <strain evidence="5 6">NSJ-36</strain>
    </source>
</reference>
<evidence type="ECO:0000313" key="6">
    <source>
        <dbReference type="Proteomes" id="UP000647235"/>
    </source>
</evidence>
<dbReference type="CDD" id="cd00090">
    <property type="entry name" value="HTH_ARSR"/>
    <property type="match status" value="1"/>
</dbReference>
<comment type="caution">
    <text evidence="5">The sequence shown here is derived from an EMBL/GenBank/DDBJ whole genome shotgun (WGS) entry which is preliminary data.</text>
</comment>
<dbReference type="InterPro" id="IPR022687">
    <property type="entry name" value="HTH_DTXR"/>
</dbReference>
<comment type="similarity">
    <text evidence="2">Belongs to the ROK (NagC/XylR) family.</text>
</comment>
<dbReference type="Proteomes" id="UP000647235">
    <property type="component" value="Unassembled WGS sequence"/>
</dbReference>
<dbReference type="SUPFAM" id="SSF46785">
    <property type="entry name" value="Winged helix' DNA-binding domain"/>
    <property type="match status" value="1"/>
</dbReference>
<gene>
    <name evidence="5" type="ORF">H8S07_11405</name>
</gene>
<dbReference type="RefSeq" id="WP_186856053.1">
    <property type="nucleotide sequence ID" value="NZ_JACOOY010000016.1"/>
</dbReference>
<dbReference type="InterPro" id="IPR036388">
    <property type="entry name" value="WH-like_DNA-bd_sf"/>
</dbReference>
<dbReference type="Gene3D" id="3.30.420.40">
    <property type="match status" value="2"/>
</dbReference>
<dbReference type="PROSITE" id="PS01125">
    <property type="entry name" value="ROK"/>
    <property type="match status" value="1"/>
</dbReference>
<evidence type="ECO:0000256" key="2">
    <source>
        <dbReference type="ARBA" id="ARBA00006479"/>
    </source>
</evidence>
<dbReference type="InterPro" id="IPR000600">
    <property type="entry name" value="ROK"/>
</dbReference>
<dbReference type="PANTHER" id="PTHR18964">
    <property type="entry name" value="ROK (REPRESSOR, ORF, KINASE) FAMILY"/>
    <property type="match status" value="1"/>
</dbReference>
<dbReference type="InterPro" id="IPR049874">
    <property type="entry name" value="ROK_cs"/>
</dbReference>
<name>A0ABR7EWX6_9FIRM</name>
<sequence>MEKLKPVATERRRQMRNDIYRYIFYSKEPVSKQQIANALNVSRPTVLQNLLELEEAGLVEMAEIRESQGGRPPAAYVAKGDIKMALGVSLSANQLKFLLSDLKQNVLAYKEIDLEYQTDSDVFAITEEQLEVFLTENHVDRKRLLGVGITIPGVFDENTKNLILSPTIKLKDFRIEEICKKIPYPLFFENDGISGGVAEWLSRDAEEKKKDFVYLFLEEGVGGAIFLNGAPFYGVSHRSAEFGHMKVESNGKICNCGKRGCLEAYCSALRLSTELGITIDKFFEDLEDNPEYQKIWEDVLEHLAVGINNLRLAFDCDVVLGGFLSYYLQPYMGKLKEMVADLSIFGEDAEYIKIGQYPRRAVMMGVAWHFTNEYIENI</sequence>
<evidence type="ECO:0000313" key="5">
    <source>
        <dbReference type="EMBL" id="MBC5665858.1"/>
    </source>
</evidence>
<accession>A0ABR7EWX6</accession>
<dbReference type="Pfam" id="PF00480">
    <property type="entry name" value="ROK"/>
    <property type="match status" value="1"/>
</dbReference>
<dbReference type="EMBL" id="JACOOY010000016">
    <property type="protein sequence ID" value="MBC5665858.1"/>
    <property type="molecule type" value="Genomic_DNA"/>
</dbReference>
<dbReference type="InterPro" id="IPR043129">
    <property type="entry name" value="ATPase_NBD"/>
</dbReference>
<protein>
    <submittedName>
        <fullName evidence="5">ROK family transcriptional regulator</fullName>
    </submittedName>
</protein>
<keyword evidence="3" id="KW-0859">Xylose metabolism</keyword>
<evidence type="ECO:0000256" key="3">
    <source>
        <dbReference type="ARBA" id="ARBA00022629"/>
    </source>
</evidence>
<dbReference type="Gene3D" id="1.10.10.10">
    <property type="entry name" value="Winged helix-like DNA-binding domain superfamily/Winged helix DNA-binding domain"/>
    <property type="match status" value="1"/>
</dbReference>
<comment type="function">
    <text evidence="1">Transcriptional repressor of xylose-utilizing enzymes.</text>
</comment>
<dbReference type="InterPro" id="IPR011991">
    <property type="entry name" value="ArsR-like_HTH"/>
</dbReference>
<proteinExistence type="inferred from homology"/>
<dbReference type="Pfam" id="PF01325">
    <property type="entry name" value="Fe_dep_repress"/>
    <property type="match status" value="1"/>
</dbReference>
<keyword evidence="6" id="KW-1185">Reference proteome</keyword>
<dbReference type="InterPro" id="IPR036390">
    <property type="entry name" value="WH_DNA-bd_sf"/>
</dbReference>